<sequence length="281" mass="31040">MFLFLTKEGRFLGRRFECVRFDCPVSADIAIEKANGSRFMDNTIFVKRASYNKKGLNVRDGDFSSIKSEFVKGSCPSYANVVAGKKSVDFKRFSVKTQEEDIEWLDRSIVARLHTHRDVDSIIEAFGVDGVFNVHIRAMGGNMVLLTFLTSHDMNCPRENLASEGVKSDDEGMDGDEPCFDKRSNVIEHIEENDSSSYHQSVVGEIVSPSSCGVLGGQDKVMVGNTDGGLVDARTIKLLDEVVPDVSGSLSTPIIHEQELGLKGDFSSQIVTQKKRGLFAR</sequence>
<gene>
    <name evidence="1" type="ORF">Vadar_014457</name>
</gene>
<accession>A0ACB7XA47</accession>
<reference evidence="1 2" key="1">
    <citation type="journal article" date="2021" name="Hortic Res">
        <title>High-quality reference genome and annotation aids understanding of berry development for evergreen blueberry (Vaccinium darrowii).</title>
        <authorList>
            <person name="Yu J."/>
            <person name="Hulse-Kemp A.M."/>
            <person name="Babiker E."/>
            <person name="Staton M."/>
        </authorList>
    </citation>
    <scope>NUCLEOTIDE SEQUENCE [LARGE SCALE GENOMIC DNA]</scope>
    <source>
        <strain evidence="2">cv. NJ 8807/NJ 8810</strain>
        <tissue evidence="1">Young leaf</tissue>
    </source>
</reference>
<dbReference type="Proteomes" id="UP000828048">
    <property type="component" value="Chromosome 6"/>
</dbReference>
<comment type="caution">
    <text evidence="1">The sequence shown here is derived from an EMBL/GenBank/DDBJ whole genome shotgun (WGS) entry which is preliminary data.</text>
</comment>
<evidence type="ECO:0000313" key="2">
    <source>
        <dbReference type="Proteomes" id="UP000828048"/>
    </source>
</evidence>
<organism evidence="1 2">
    <name type="scientific">Vaccinium darrowii</name>
    <dbReference type="NCBI Taxonomy" id="229202"/>
    <lineage>
        <taxon>Eukaryota</taxon>
        <taxon>Viridiplantae</taxon>
        <taxon>Streptophyta</taxon>
        <taxon>Embryophyta</taxon>
        <taxon>Tracheophyta</taxon>
        <taxon>Spermatophyta</taxon>
        <taxon>Magnoliopsida</taxon>
        <taxon>eudicotyledons</taxon>
        <taxon>Gunneridae</taxon>
        <taxon>Pentapetalae</taxon>
        <taxon>asterids</taxon>
        <taxon>Ericales</taxon>
        <taxon>Ericaceae</taxon>
        <taxon>Vaccinioideae</taxon>
        <taxon>Vaccinieae</taxon>
        <taxon>Vaccinium</taxon>
    </lineage>
</organism>
<evidence type="ECO:0000313" key="1">
    <source>
        <dbReference type="EMBL" id="KAH7837489.1"/>
    </source>
</evidence>
<keyword evidence="2" id="KW-1185">Reference proteome</keyword>
<name>A0ACB7XA47_9ERIC</name>
<dbReference type="EMBL" id="CM037156">
    <property type="protein sequence ID" value="KAH7837489.1"/>
    <property type="molecule type" value="Genomic_DNA"/>
</dbReference>
<proteinExistence type="predicted"/>
<protein>
    <submittedName>
        <fullName evidence="1">Uncharacterized protein</fullName>
    </submittedName>
</protein>